<evidence type="ECO:0000313" key="1">
    <source>
        <dbReference type="EMBL" id="RRT77833.1"/>
    </source>
</evidence>
<dbReference type="EMBL" id="AMZH03001825">
    <property type="protein sequence ID" value="RRT77833.1"/>
    <property type="molecule type" value="Genomic_DNA"/>
</dbReference>
<gene>
    <name evidence="1" type="ORF">B296_00006865</name>
</gene>
<reference evidence="1 2" key="1">
    <citation type="journal article" date="2014" name="Agronomy (Basel)">
        <title>A Draft Genome Sequence for Ensete ventricosum, the Drought-Tolerant Tree Against Hunger.</title>
        <authorList>
            <person name="Harrison J."/>
            <person name="Moore K.A."/>
            <person name="Paszkiewicz K."/>
            <person name="Jones T."/>
            <person name="Grant M."/>
            <person name="Ambacheew D."/>
            <person name="Muzemil S."/>
            <person name="Studholme D.J."/>
        </authorList>
    </citation>
    <scope>NUCLEOTIDE SEQUENCE [LARGE SCALE GENOMIC DNA]</scope>
</reference>
<name>A0A427ANP1_ENSVE</name>
<organism evidence="1 2">
    <name type="scientific">Ensete ventricosum</name>
    <name type="common">Abyssinian banana</name>
    <name type="synonym">Musa ensete</name>
    <dbReference type="NCBI Taxonomy" id="4639"/>
    <lineage>
        <taxon>Eukaryota</taxon>
        <taxon>Viridiplantae</taxon>
        <taxon>Streptophyta</taxon>
        <taxon>Embryophyta</taxon>
        <taxon>Tracheophyta</taxon>
        <taxon>Spermatophyta</taxon>
        <taxon>Magnoliopsida</taxon>
        <taxon>Liliopsida</taxon>
        <taxon>Zingiberales</taxon>
        <taxon>Musaceae</taxon>
        <taxon>Ensete</taxon>
    </lineage>
</organism>
<dbReference type="Proteomes" id="UP000287651">
    <property type="component" value="Unassembled WGS sequence"/>
</dbReference>
<comment type="caution">
    <text evidence="1">The sequence shown here is derived from an EMBL/GenBank/DDBJ whole genome shotgun (WGS) entry which is preliminary data.</text>
</comment>
<protein>
    <submittedName>
        <fullName evidence="1">Uncharacterized protein</fullName>
    </submittedName>
</protein>
<dbReference type="AlphaFoldDB" id="A0A427ANP1"/>
<proteinExistence type="predicted"/>
<sequence length="178" mass="19652">MGGAILAARALSTYFQARGTLFPQHRWETSSWASSGDGRGTTCAASAEETWTVQTAGSQPVLWATFVYSATSSHGEPMRLPVTSDITWHAYVPQPLSRSGRRPWCVYRRGTIRTRTGPGDDLGGIGRQRFRKEIWKPAVTTTSERVKKDKGLKNEKKKINTTILHIVVGQCICKATSL</sequence>
<evidence type="ECO:0000313" key="2">
    <source>
        <dbReference type="Proteomes" id="UP000287651"/>
    </source>
</evidence>
<accession>A0A427ANP1</accession>